<keyword evidence="8 10" id="KW-0718">Serine biosynthesis</keyword>
<dbReference type="PANTHER" id="PTHR42938:SF22">
    <property type="entry name" value="D-3-PHOSPHOGLYCERATE DEHYDROGENASE"/>
    <property type="match status" value="1"/>
</dbReference>
<dbReference type="CDD" id="cd12173">
    <property type="entry name" value="PGDH_4"/>
    <property type="match status" value="1"/>
</dbReference>
<evidence type="ECO:0000256" key="10">
    <source>
        <dbReference type="RuleBase" id="RU363003"/>
    </source>
</evidence>
<dbReference type="Pfam" id="PF02826">
    <property type="entry name" value="2-Hacid_dh_C"/>
    <property type="match status" value="1"/>
</dbReference>
<comment type="subunit">
    <text evidence="3">Homotetramer.</text>
</comment>
<dbReference type="SUPFAM" id="SSF52283">
    <property type="entry name" value="Formate/glycerate dehydrogenase catalytic domain-like"/>
    <property type="match status" value="1"/>
</dbReference>
<dbReference type="SUPFAM" id="SSF51735">
    <property type="entry name" value="NAD(P)-binding Rossmann-fold domains"/>
    <property type="match status" value="1"/>
</dbReference>
<sequence length="570" mass="60194">MAIFVRIAGPIIKAGLPKLGYLRSRFLWEQTNHTKASMVIKLEKVLISDEVDPKCVNILQNNGVEVVKNTKLSKEELLAEIPKYDGLIVRSATKVTADVINAGTNLRIIGRAGTGVDNIDTEAATRKGVIVMNTPGGNTLSAAEHTCTLIIALTRNLGAASMSMKEGRWDRKKFMGSELYGKTLAIIGLGRIGKEVALRMQSFGMTTIGFDPIVSPAESAEFNTESLSLEEIWPRADFITVHTPLIPQTKHLLCDATFAKCKKGVKVVNCARGGVIEEAALLRALESGQCGGAGLDVFVEEPPKDYTLAKHPNVIATPHLGASTIEAQTRVAEDIAQQFVDLAQGKSLFGAINAPALANALSPATQPWVQLGDRLGAVGSLLSKNMSITNVEVVMFGEPLKKAGTFLIASVMAGFLKTSAIDNGDLVPISLNLVNAPIYAKQSGVVTTSTYKEGSDSTYVRIDLQGAGGEVLQVCGTVAGSECELLSVQGCAFGVPANLSGNVIVYRVHKEIPLADIISAAAKDGAQVRAVSTSELKNSQAFGVLSLNAPVSPGLTNLNSVVSVAYPASL</sequence>
<gene>
    <name evidence="15" type="primary">LOC101864433</name>
</gene>
<dbReference type="InterPro" id="IPR045626">
    <property type="entry name" value="PGDH_ASB_dom"/>
</dbReference>
<evidence type="ECO:0000313" key="15">
    <source>
        <dbReference type="RefSeq" id="XP_005090703.1"/>
    </source>
</evidence>
<feature type="domain" description="D-3-phosphoglycerate dehydrogenase ASB" evidence="13">
    <location>
        <begin position="366"/>
        <end position="481"/>
    </location>
</feature>
<dbReference type="InterPro" id="IPR029009">
    <property type="entry name" value="ASB_dom_sf"/>
</dbReference>
<evidence type="ECO:0000259" key="11">
    <source>
        <dbReference type="Pfam" id="PF00389"/>
    </source>
</evidence>
<dbReference type="InterPro" id="IPR006139">
    <property type="entry name" value="D-isomer_2_OHA_DH_cat_dom"/>
</dbReference>
<keyword evidence="4" id="KW-0597">Phosphoprotein</keyword>
<name>A0ABM0JCR6_APLCA</name>
<keyword evidence="10" id="KW-0028">Amino-acid biosynthesis</keyword>
<dbReference type="EC" id="1.1.1.95" evidence="10"/>
<dbReference type="PANTHER" id="PTHR42938">
    <property type="entry name" value="FORMATE DEHYDROGENASE 1"/>
    <property type="match status" value="1"/>
</dbReference>
<dbReference type="Gene3D" id="3.40.50.720">
    <property type="entry name" value="NAD(P)-binding Rossmann-like Domain"/>
    <property type="match status" value="2"/>
</dbReference>
<dbReference type="Pfam" id="PF00389">
    <property type="entry name" value="2-Hacid_dh"/>
    <property type="match status" value="1"/>
</dbReference>
<protein>
    <recommendedName>
        <fullName evidence="10">D-3-phosphoglycerate dehydrogenase</fullName>
        <ecNumber evidence="10">1.1.1.95</ecNumber>
    </recommendedName>
</protein>
<keyword evidence="14" id="KW-1185">Reference proteome</keyword>
<evidence type="ECO:0000256" key="9">
    <source>
        <dbReference type="ARBA" id="ARBA00048731"/>
    </source>
</evidence>
<evidence type="ECO:0000256" key="4">
    <source>
        <dbReference type="ARBA" id="ARBA00022553"/>
    </source>
</evidence>
<dbReference type="InterPro" id="IPR036291">
    <property type="entry name" value="NAD(P)-bd_dom_sf"/>
</dbReference>
<evidence type="ECO:0000259" key="12">
    <source>
        <dbReference type="Pfam" id="PF02826"/>
    </source>
</evidence>
<dbReference type="RefSeq" id="XP_005090703.1">
    <property type="nucleotide sequence ID" value="XM_005090646.3"/>
</dbReference>
<keyword evidence="6 10" id="KW-0560">Oxidoreductase</keyword>
<evidence type="ECO:0000256" key="6">
    <source>
        <dbReference type="ARBA" id="ARBA00023002"/>
    </source>
</evidence>
<proteinExistence type="inferred from homology"/>
<dbReference type="Pfam" id="PF19304">
    <property type="entry name" value="PGDH_inter"/>
    <property type="match status" value="1"/>
</dbReference>
<comment type="catalytic activity">
    <reaction evidence="9 10">
        <text>(2R)-3-phosphoglycerate + NAD(+) = 3-phosphooxypyruvate + NADH + H(+)</text>
        <dbReference type="Rhea" id="RHEA:12641"/>
        <dbReference type="ChEBI" id="CHEBI:15378"/>
        <dbReference type="ChEBI" id="CHEBI:18110"/>
        <dbReference type="ChEBI" id="CHEBI:57540"/>
        <dbReference type="ChEBI" id="CHEBI:57945"/>
        <dbReference type="ChEBI" id="CHEBI:58272"/>
        <dbReference type="EC" id="1.1.1.95"/>
    </reaction>
</comment>
<evidence type="ECO:0000259" key="13">
    <source>
        <dbReference type="Pfam" id="PF19304"/>
    </source>
</evidence>
<organism evidence="14 15">
    <name type="scientific">Aplysia californica</name>
    <name type="common">California sea hare</name>
    <dbReference type="NCBI Taxonomy" id="6500"/>
    <lineage>
        <taxon>Eukaryota</taxon>
        <taxon>Metazoa</taxon>
        <taxon>Spiralia</taxon>
        <taxon>Lophotrochozoa</taxon>
        <taxon>Mollusca</taxon>
        <taxon>Gastropoda</taxon>
        <taxon>Heterobranchia</taxon>
        <taxon>Euthyneura</taxon>
        <taxon>Tectipleura</taxon>
        <taxon>Aplysiida</taxon>
        <taxon>Aplysioidea</taxon>
        <taxon>Aplysiidae</taxon>
        <taxon>Aplysia</taxon>
    </lineage>
</organism>
<dbReference type="InterPro" id="IPR029752">
    <property type="entry name" value="D-isomer_DH_CS1"/>
</dbReference>
<dbReference type="InterPro" id="IPR006236">
    <property type="entry name" value="PGDH"/>
</dbReference>
<dbReference type="GeneID" id="101864433"/>
<dbReference type="Proteomes" id="UP000694888">
    <property type="component" value="Unplaced"/>
</dbReference>
<evidence type="ECO:0000256" key="7">
    <source>
        <dbReference type="ARBA" id="ARBA00023027"/>
    </source>
</evidence>
<comment type="similarity">
    <text evidence="2 10">Belongs to the D-isomer specific 2-hydroxyacid dehydrogenase family.</text>
</comment>
<evidence type="ECO:0000256" key="8">
    <source>
        <dbReference type="ARBA" id="ARBA00023299"/>
    </source>
</evidence>
<evidence type="ECO:0000256" key="1">
    <source>
        <dbReference type="ARBA" id="ARBA00005216"/>
    </source>
</evidence>
<keyword evidence="5" id="KW-0007">Acetylation</keyword>
<evidence type="ECO:0000313" key="14">
    <source>
        <dbReference type="Proteomes" id="UP000694888"/>
    </source>
</evidence>
<feature type="domain" description="D-isomer specific 2-hydroxyacid dehydrogenase NAD-binding" evidence="12">
    <location>
        <begin position="148"/>
        <end position="321"/>
    </location>
</feature>
<keyword evidence="7 10" id="KW-0520">NAD</keyword>
<accession>A0ABM0JCR6</accession>
<dbReference type="NCBIfam" id="TIGR01327">
    <property type="entry name" value="PGDH"/>
    <property type="match status" value="1"/>
</dbReference>
<evidence type="ECO:0000256" key="5">
    <source>
        <dbReference type="ARBA" id="ARBA00022990"/>
    </source>
</evidence>
<evidence type="ECO:0000256" key="3">
    <source>
        <dbReference type="ARBA" id="ARBA00011881"/>
    </source>
</evidence>
<comment type="pathway">
    <text evidence="1 10">Amino-acid biosynthesis; L-serine biosynthesis; L-serine from 3-phospho-D-glycerate: step 1/3.</text>
</comment>
<dbReference type="SUPFAM" id="SSF143548">
    <property type="entry name" value="Serine metabolism enzymes domain"/>
    <property type="match status" value="1"/>
</dbReference>
<dbReference type="InterPro" id="IPR006140">
    <property type="entry name" value="D-isomer_DH_NAD-bd"/>
</dbReference>
<feature type="domain" description="D-isomer specific 2-hydroxyacid dehydrogenase catalytic" evidence="11">
    <location>
        <begin position="45"/>
        <end position="352"/>
    </location>
</feature>
<dbReference type="Gene3D" id="3.30.1330.90">
    <property type="entry name" value="D-3-phosphoglycerate dehydrogenase, domain 3"/>
    <property type="match status" value="1"/>
</dbReference>
<reference evidence="15" key="1">
    <citation type="submission" date="2025-08" db="UniProtKB">
        <authorList>
            <consortium name="RefSeq"/>
        </authorList>
    </citation>
    <scope>IDENTIFICATION</scope>
</reference>
<evidence type="ECO:0000256" key="2">
    <source>
        <dbReference type="ARBA" id="ARBA00005854"/>
    </source>
</evidence>
<dbReference type="PROSITE" id="PS00065">
    <property type="entry name" value="D_2_HYDROXYACID_DH_1"/>
    <property type="match status" value="1"/>
</dbReference>